<name>A0A383RDB7_PAEAL</name>
<dbReference type="GO" id="GO:0003677">
    <property type="term" value="F:DNA binding"/>
    <property type="evidence" value="ECO:0007669"/>
    <property type="project" value="UniProtKB-KW"/>
</dbReference>
<reference evidence="5" key="1">
    <citation type="submission" date="2018-08" db="EMBL/GenBank/DDBJ databases">
        <authorList>
            <person name="Chevrot R."/>
        </authorList>
    </citation>
    <scope>NUCLEOTIDE SEQUENCE [LARGE SCALE GENOMIC DNA]</scope>
</reference>
<dbReference type="Gene3D" id="2.40.50.1020">
    <property type="entry name" value="LytTr DNA-binding domain"/>
    <property type="match status" value="1"/>
</dbReference>
<dbReference type="PROSITE" id="PS50110">
    <property type="entry name" value="RESPONSE_REGULATORY"/>
    <property type="match status" value="1"/>
</dbReference>
<organism evidence="4 5">
    <name type="scientific">Paenibacillus alvei</name>
    <name type="common">Bacillus alvei</name>
    <dbReference type="NCBI Taxonomy" id="44250"/>
    <lineage>
        <taxon>Bacteria</taxon>
        <taxon>Bacillati</taxon>
        <taxon>Bacillota</taxon>
        <taxon>Bacilli</taxon>
        <taxon>Bacillales</taxon>
        <taxon>Paenibacillaceae</taxon>
        <taxon>Paenibacillus</taxon>
    </lineage>
</organism>
<feature type="modified residue" description="4-aspartylphosphate" evidence="1">
    <location>
        <position position="55"/>
    </location>
</feature>
<accession>A0A383RDB7</accession>
<gene>
    <name evidence="4" type="ORF">PBLR_13440</name>
</gene>
<dbReference type="PANTHER" id="PTHR37299">
    <property type="entry name" value="TRANSCRIPTIONAL REGULATOR-RELATED"/>
    <property type="match status" value="1"/>
</dbReference>
<evidence type="ECO:0000313" key="4">
    <source>
        <dbReference type="EMBL" id="SYX85018.1"/>
    </source>
</evidence>
<dbReference type="AlphaFoldDB" id="A0A383RDB7"/>
<dbReference type="Proteomes" id="UP000304148">
    <property type="component" value="Chromosome"/>
</dbReference>
<keyword evidence="1" id="KW-0597">Phosphoprotein</keyword>
<proteinExistence type="predicted"/>
<dbReference type="InterPro" id="IPR001789">
    <property type="entry name" value="Sig_transdc_resp-reg_receiver"/>
</dbReference>
<dbReference type="Gene3D" id="3.40.50.2300">
    <property type="match status" value="1"/>
</dbReference>
<dbReference type="GO" id="GO:0000156">
    <property type="term" value="F:phosphorelay response regulator activity"/>
    <property type="evidence" value="ECO:0007669"/>
    <property type="project" value="InterPro"/>
</dbReference>
<dbReference type="RefSeq" id="WP_138186775.1">
    <property type="nucleotide sequence ID" value="NZ_LS992241.1"/>
</dbReference>
<evidence type="ECO:0000259" key="2">
    <source>
        <dbReference type="PROSITE" id="PS50110"/>
    </source>
</evidence>
<keyword evidence="4" id="KW-0238">DNA-binding</keyword>
<dbReference type="PROSITE" id="PS50930">
    <property type="entry name" value="HTH_LYTTR"/>
    <property type="match status" value="1"/>
</dbReference>
<dbReference type="EMBL" id="LS992241">
    <property type="protein sequence ID" value="SYX85018.1"/>
    <property type="molecule type" value="Genomic_DNA"/>
</dbReference>
<feature type="domain" description="Response regulatory" evidence="2">
    <location>
        <begin position="2"/>
        <end position="118"/>
    </location>
</feature>
<dbReference type="PANTHER" id="PTHR37299:SF1">
    <property type="entry name" value="STAGE 0 SPORULATION PROTEIN A HOMOLOG"/>
    <property type="match status" value="1"/>
</dbReference>
<evidence type="ECO:0000259" key="3">
    <source>
        <dbReference type="PROSITE" id="PS50930"/>
    </source>
</evidence>
<dbReference type="InterPro" id="IPR007492">
    <property type="entry name" value="LytTR_DNA-bd_dom"/>
</dbReference>
<protein>
    <submittedName>
        <fullName evidence="4">DNA-binding response regulator, LytR/AlgR family</fullName>
    </submittedName>
</protein>
<dbReference type="InterPro" id="IPR046947">
    <property type="entry name" value="LytR-like"/>
</dbReference>
<dbReference type="Pfam" id="PF04397">
    <property type="entry name" value="LytTR"/>
    <property type="match status" value="1"/>
</dbReference>
<dbReference type="Pfam" id="PF00072">
    <property type="entry name" value="Response_reg"/>
    <property type="match status" value="1"/>
</dbReference>
<evidence type="ECO:0000256" key="1">
    <source>
        <dbReference type="PROSITE-ProRule" id="PRU00169"/>
    </source>
</evidence>
<dbReference type="SMART" id="SM00850">
    <property type="entry name" value="LytTR"/>
    <property type="match status" value="1"/>
</dbReference>
<dbReference type="SMART" id="SM00448">
    <property type="entry name" value="REC"/>
    <property type="match status" value="1"/>
</dbReference>
<dbReference type="SUPFAM" id="SSF52172">
    <property type="entry name" value="CheY-like"/>
    <property type="match status" value="1"/>
</dbReference>
<dbReference type="InterPro" id="IPR011006">
    <property type="entry name" value="CheY-like_superfamily"/>
</dbReference>
<feature type="domain" description="HTH LytTR-type" evidence="3">
    <location>
        <begin position="128"/>
        <end position="227"/>
    </location>
</feature>
<evidence type="ECO:0000313" key="5">
    <source>
        <dbReference type="Proteomes" id="UP000304148"/>
    </source>
</evidence>
<sequence length="236" mass="27310">MNIAICDNDINVANDIEELLSNMSGMEFSSDVFYSGADLLKCLQAGSHYHIYLLDIEMPGQNGIEIASVIREQDRNAIIIFITDHKEYVYEVFEVLPFRFLRKPVTAQKLSLILLNAAEHIKVSKQLFFFQIGHDKYQLRCSDILYFEGAGRRVIIHTNRDTYEFYGKIADILSGLDTNLFCRIHASFLVNMEYIRSIKKTDIFLQNETQLPISKRYLNEVKQAHLSFIERRSGNP</sequence>